<dbReference type="InterPro" id="IPR010998">
    <property type="entry name" value="Integrase_recombinase_N"/>
</dbReference>
<evidence type="ECO:0000313" key="5">
    <source>
        <dbReference type="EMBL" id="MCU6748429.1"/>
    </source>
</evidence>
<keyword evidence="3" id="KW-0233">DNA recombination</keyword>
<accession>A0ABT2TDS7</accession>
<organism evidence="5 6">
    <name type="scientific">Faecalicatena acetigenes</name>
    <dbReference type="NCBI Taxonomy" id="2981790"/>
    <lineage>
        <taxon>Bacteria</taxon>
        <taxon>Bacillati</taxon>
        <taxon>Bacillota</taxon>
        <taxon>Clostridia</taxon>
        <taxon>Lachnospirales</taxon>
        <taxon>Lachnospiraceae</taxon>
        <taxon>Faecalicatena</taxon>
    </lineage>
</organism>
<name>A0ABT2TDS7_9FIRM</name>
<dbReference type="Gene3D" id="1.10.150.130">
    <property type="match status" value="1"/>
</dbReference>
<dbReference type="InterPro" id="IPR013762">
    <property type="entry name" value="Integrase-like_cat_sf"/>
</dbReference>
<proteinExistence type="inferred from homology"/>
<keyword evidence="6" id="KW-1185">Reference proteome</keyword>
<sequence>MAVLLVAELSKAELLNYAVENGIVDINTITKQIEMNERKKYLEMHKYEIWQGEKDKKWYTYFPDDTKGRRLIKRASKESVESAIISYYKQHENELTIKQVFELWSEEKLEYKEIEKQSYDRYYTDFTRFFVNNKAFPNFSDKKIRFIDDEILEKFIKKTIVEMNLTEKAYGGMRILINGIFKYAKNHRYSQLSITNFMGDLNIPKRMFKQKVRDKKNGIYQEEEADRLVDYLKSQTQDLKALGILLTFETGVRVGELSSLKLEDFRKNSIHVQRTEIKYRNEDGKWTFSVQDFPKSNAGNRYIMINSNAVNTIHNINKARSDGEFLFSENGNRIKSSCFRRKLEVICKKLGIDYKSNHKIRATYGTMLIDGRVDDSIVAEQMGHVDIETTRKYYYYSNKDEEKRMEQVKSAVYY</sequence>
<dbReference type="InterPro" id="IPR002104">
    <property type="entry name" value="Integrase_catalytic"/>
</dbReference>
<comment type="similarity">
    <text evidence="1">Belongs to the 'phage' integrase family.</text>
</comment>
<evidence type="ECO:0000259" key="4">
    <source>
        <dbReference type="PROSITE" id="PS51898"/>
    </source>
</evidence>
<evidence type="ECO:0000256" key="1">
    <source>
        <dbReference type="ARBA" id="ARBA00008857"/>
    </source>
</evidence>
<feature type="domain" description="Tyr recombinase" evidence="4">
    <location>
        <begin position="215"/>
        <end position="407"/>
    </location>
</feature>
<comment type="caution">
    <text evidence="5">The sequence shown here is derived from an EMBL/GenBank/DDBJ whole genome shotgun (WGS) entry which is preliminary data.</text>
</comment>
<protein>
    <submittedName>
        <fullName evidence="5">Site-specific integrase</fullName>
    </submittedName>
</protein>
<dbReference type="EMBL" id="JAOQJX010000022">
    <property type="protein sequence ID" value="MCU6748429.1"/>
    <property type="molecule type" value="Genomic_DNA"/>
</dbReference>
<dbReference type="InterPro" id="IPR050090">
    <property type="entry name" value="Tyrosine_recombinase_XerCD"/>
</dbReference>
<evidence type="ECO:0000313" key="6">
    <source>
        <dbReference type="Proteomes" id="UP001652394"/>
    </source>
</evidence>
<dbReference type="PROSITE" id="PS51898">
    <property type="entry name" value="TYR_RECOMBINASE"/>
    <property type="match status" value="1"/>
</dbReference>
<dbReference type="Gene3D" id="1.10.443.10">
    <property type="entry name" value="Intergrase catalytic core"/>
    <property type="match status" value="1"/>
</dbReference>
<reference evidence="5 6" key="1">
    <citation type="journal article" date="2021" name="ISME Commun">
        <title>Automated analysis of genomic sequences facilitates high-throughput and comprehensive description of bacteria.</title>
        <authorList>
            <person name="Hitch T.C.A."/>
        </authorList>
    </citation>
    <scope>NUCLEOTIDE SEQUENCE [LARGE SCALE GENOMIC DNA]</scope>
    <source>
        <strain evidence="5 6">H2_18</strain>
    </source>
</reference>
<dbReference type="PANTHER" id="PTHR30349">
    <property type="entry name" value="PHAGE INTEGRASE-RELATED"/>
    <property type="match status" value="1"/>
</dbReference>
<dbReference type="RefSeq" id="WP_267304236.1">
    <property type="nucleotide sequence ID" value="NZ_JAOQJX010000022.1"/>
</dbReference>
<dbReference type="Pfam" id="PF00589">
    <property type="entry name" value="Phage_integrase"/>
    <property type="match status" value="1"/>
</dbReference>
<keyword evidence="2" id="KW-0238">DNA-binding</keyword>
<evidence type="ECO:0000256" key="3">
    <source>
        <dbReference type="ARBA" id="ARBA00023172"/>
    </source>
</evidence>
<dbReference type="CDD" id="cd01189">
    <property type="entry name" value="INT_ICEBs1_C_like"/>
    <property type="match status" value="1"/>
</dbReference>
<dbReference type="PANTHER" id="PTHR30349:SF41">
    <property type="entry name" value="INTEGRASE_RECOMBINASE PROTEIN MJ0367-RELATED"/>
    <property type="match status" value="1"/>
</dbReference>
<dbReference type="SUPFAM" id="SSF56349">
    <property type="entry name" value="DNA breaking-rejoining enzymes"/>
    <property type="match status" value="1"/>
</dbReference>
<evidence type="ECO:0000256" key="2">
    <source>
        <dbReference type="ARBA" id="ARBA00023125"/>
    </source>
</evidence>
<dbReference type="Proteomes" id="UP001652394">
    <property type="component" value="Unassembled WGS sequence"/>
</dbReference>
<dbReference type="InterPro" id="IPR011010">
    <property type="entry name" value="DNA_brk_join_enz"/>
</dbReference>
<gene>
    <name evidence="5" type="ORF">OCV51_12315</name>
</gene>